<reference evidence="3 4" key="1">
    <citation type="submission" date="2023-06" db="EMBL/GenBank/DDBJ databases">
        <title>SYSU T0a273.</title>
        <authorList>
            <person name="Gao L."/>
            <person name="Fang B.-Z."/>
            <person name="Li W.-J."/>
        </authorList>
    </citation>
    <scope>NUCLEOTIDE SEQUENCE [LARGE SCALE GENOMIC DNA]</scope>
    <source>
        <strain evidence="3 4">SYSU T0a273</strain>
    </source>
</reference>
<dbReference type="RefSeq" id="WP_301159421.1">
    <property type="nucleotide sequence ID" value="NZ_JAUHQB010000001.1"/>
</dbReference>
<accession>A0AB35MEN0</accession>
<protein>
    <submittedName>
        <fullName evidence="3">Uncharacterized protein</fullName>
    </submittedName>
</protein>
<dbReference type="AlphaFoldDB" id="A0AB35MEN0"/>
<feature type="transmembrane region" description="Helical" evidence="1">
    <location>
        <begin position="210"/>
        <end position="229"/>
    </location>
</feature>
<dbReference type="Proteomes" id="UP001172756">
    <property type="component" value="Unassembled WGS sequence"/>
</dbReference>
<keyword evidence="1" id="KW-0812">Transmembrane</keyword>
<dbReference type="EMBL" id="JAUHQB010000001">
    <property type="protein sequence ID" value="MDN4482232.1"/>
    <property type="molecule type" value="Genomic_DNA"/>
</dbReference>
<gene>
    <name evidence="3" type="ORF">QQ002_01605</name>
</gene>
<comment type="caution">
    <text evidence="3">The sequence shown here is derived from an EMBL/GenBank/DDBJ whole genome shotgun (WGS) entry which is preliminary data.</text>
</comment>
<evidence type="ECO:0000256" key="2">
    <source>
        <dbReference type="SAM" id="SignalP"/>
    </source>
</evidence>
<evidence type="ECO:0000313" key="3">
    <source>
        <dbReference type="EMBL" id="MDN4482232.1"/>
    </source>
</evidence>
<proteinExistence type="predicted"/>
<feature type="signal peptide" evidence="2">
    <location>
        <begin position="1"/>
        <end position="24"/>
    </location>
</feature>
<keyword evidence="2" id="KW-0732">Signal</keyword>
<evidence type="ECO:0000313" key="4">
    <source>
        <dbReference type="Proteomes" id="UP001172756"/>
    </source>
</evidence>
<organism evidence="3 4">
    <name type="scientific">Demequina lignilytica</name>
    <dbReference type="NCBI Taxonomy" id="3051663"/>
    <lineage>
        <taxon>Bacteria</taxon>
        <taxon>Bacillati</taxon>
        <taxon>Actinomycetota</taxon>
        <taxon>Actinomycetes</taxon>
        <taxon>Micrococcales</taxon>
        <taxon>Demequinaceae</taxon>
        <taxon>Demequina</taxon>
    </lineage>
</organism>
<feature type="transmembrane region" description="Helical" evidence="1">
    <location>
        <begin position="184"/>
        <end position="203"/>
    </location>
</feature>
<feature type="transmembrane region" description="Helical" evidence="1">
    <location>
        <begin position="268"/>
        <end position="287"/>
    </location>
</feature>
<feature type="chain" id="PRO_5044336819" evidence="2">
    <location>
        <begin position="25"/>
        <end position="295"/>
    </location>
</feature>
<name>A0AB35MEN0_9MICO</name>
<evidence type="ECO:0000256" key="1">
    <source>
        <dbReference type="SAM" id="Phobius"/>
    </source>
</evidence>
<sequence length="295" mass="31243">MNWARTVVSALIILVAASLFSAWAVSAVAVRAIEDGTAVHGIAEDALDDPEVVAALGDAVADSAVAGLQARGIDPARLGLEEALRALITDAVDTDTFKESLLEQVDAAHEQLAAQLGNTLASPAPLTLEIDVSGYVNAQIDTIPLVGVQIPDIQVDPIEVEALDAETFDDVRSAYQWLRIAQDWALWTGIGVVVIGMFVTLRLRWFLPKVGAATAAIAGALFVGTHFWGVEAVVALLPGGKDGSIGRLILEVVTEAAVPAVELRLLELAAWALIIGLVFFLIGVLTYPRPKPQYR</sequence>
<keyword evidence="1" id="KW-1133">Transmembrane helix</keyword>
<keyword evidence="1" id="KW-0472">Membrane</keyword>